<evidence type="ECO:0000313" key="5">
    <source>
        <dbReference type="EMBL" id="CAE0824887.1"/>
    </source>
</evidence>
<dbReference type="InterPro" id="IPR036010">
    <property type="entry name" value="2Fe-2S_ferredoxin-like_sf"/>
</dbReference>
<dbReference type="CDD" id="cd00207">
    <property type="entry name" value="fer2"/>
    <property type="match status" value="1"/>
</dbReference>
<dbReference type="NCBIfam" id="TIGR00384">
    <property type="entry name" value="dhsB"/>
    <property type="match status" value="1"/>
</dbReference>
<dbReference type="GO" id="GO:0016491">
    <property type="term" value="F:oxidoreductase activity"/>
    <property type="evidence" value="ECO:0007669"/>
    <property type="project" value="InterPro"/>
</dbReference>
<comment type="pathway">
    <text evidence="1">Carbohydrate metabolism; tricarboxylic acid cycle.</text>
</comment>
<feature type="domain" description="2Fe-2S ferredoxin-type" evidence="4">
    <location>
        <begin position="74"/>
        <end position="159"/>
    </location>
</feature>
<keyword evidence="2" id="KW-0479">Metal-binding</keyword>
<dbReference type="EMBL" id="HBJA01104708">
    <property type="protein sequence ID" value="CAE0824887.1"/>
    <property type="molecule type" value="Transcribed_RNA"/>
</dbReference>
<dbReference type="SUPFAM" id="SSF54292">
    <property type="entry name" value="2Fe-2S ferredoxin-like"/>
    <property type="match status" value="1"/>
</dbReference>
<evidence type="ECO:0000256" key="3">
    <source>
        <dbReference type="ARBA" id="ARBA00023014"/>
    </source>
</evidence>
<dbReference type="PROSITE" id="PS51085">
    <property type="entry name" value="2FE2S_FER_2"/>
    <property type="match status" value="1"/>
</dbReference>
<dbReference type="Gene3D" id="3.10.20.30">
    <property type="match status" value="1"/>
</dbReference>
<dbReference type="InterPro" id="IPR025192">
    <property type="entry name" value="Succ_DH/fum_Rdtase_N"/>
</dbReference>
<evidence type="ECO:0000256" key="1">
    <source>
        <dbReference type="ARBA" id="ARBA00005163"/>
    </source>
</evidence>
<keyword evidence="2" id="KW-0408">Iron</keyword>
<dbReference type="InterPro" id="IPR001041">
    <property type="entry name" value="2Fe-2S_ferredoxin-type"/>
</dbReference>
<dbReference type="PANTHER" id="PTHR11921:SF29">
    <property type="entry name" value="SUCCINATE DEHYDROGENASE [UBIQUINONE] IRON-SULFUR SUBUNIT, MITOCHONDRIAL"/>
    <property type="match status" value="1"/>
</dbReference>
<dbReference type="InterPro" id="IPR012675">
    <property type="entry name" value="Beta-grasp_dom_sf"/>
</dbReference>
<protein>
    <recommendedName>
        <fullName evidence="4">2Fe-2S ferredoxin-type domain-containing protein</fullName>
    </recommendedName>
</protein>
<keyword evidence="2" id="KW-0001">2Fe-2S</keyword>
<evidence type="ECO:0000256" key="2">
    <source>
        <dbReference type="ARBA" id="ARBA00022714"/>
    </source>
</evidence>
<dbReference type="GO" id="GO:0006099">
    <property type="term" value="P:tricarboxylic acid cycle"/>
    <property type="evidence" value="ECO:0007669"/>
    <property type="project" value="InterPro"/>
</dbReference>
<name>A0A7S4LEX2_9EUGL</name>
<dbReference type="GO" id="GO:0051537">
    <property type="term" value="F:2 iron, 2 sulfur cluster binding"/>
    <property type="evidence" value="ECO:0007669"/>
    <property type="project" value="UniProtKB-KW"/>
</dbReference>
<dbReference type="InterPro" id="IPR004489">
    <property type="entry name" value="Succ_DH/fum_Rdtase_Fe-S"/>
</dbReference>
<dbReference type="AlphaFoldDB" id="A0A7S4LEX2"/>
<gene>
    <name evidence="5" type="ORF">EGYM00163_LOCUS36130</name>
</gene>
<reference evidence="5" key="1">
    <citation type="submission" date="2021-01" db="EMBL/GenBank/DDBJ databases">
        <authorList>
            <person name="Corre E."/>
            <person name="Pelletier E."/>
            <person name="Niang G."/>
            <person name="Scheremetjew M."/>
            <person name="Finn R."/>
            <person name="Kale V."/>
            <person name="Holt S."/>
            <person name="Cochrane G."/>
            <person name="Meng A."/>
            <person name="Brown T."/>
            <person name="Cohen L."/>
        </authorList>
    </citation>
    <scope>NUCLEOTIDE SEQUENCE</scope>
    <source>
        <strain evidence="5">CCMP1594</strain>
    </source>
</reference>
<organism evidence="5">
    <name type="scientific">Eutreptiella gymnastica</name>
    <dbReference type="NCBI Taxonomy" id="73025"/>
    <lineage>
        <taxon>Eukaryota</taxon>
        <taxon>Discoba</taxon>
        <taxon>Euglenozoa</taxon>
        <taxon>Euglenida</taxon>
        <taxon>Spirocuta</taxon>
        <taxon>Euglenophyceae</taxon>
        <taxon>Eutreptiales</taxon>
        <taxon>Eutreptiaceae</taxon>
        <taxon>Eutreptiella</taxon>
    </lineage>
</organism>
<sequence length="214" mass="24076">MFARRVASSGRILGRMSYSLQHARTVVPANETVEITEGKITPLADFNAGRPSIMTKAPNVKPIEEVKEKTETQATIQIGRWDPDINDFRLDTFVYEKGPFMVLDILIAIKAHQDPTLTFRNSCCEGVCGSCAMNINGGNTLACITPVTDETVIYPLTQMPILRDLVVDFRWFFKQIELTQNSTPKPNKESFHMQNMKARYLETMAGLQAKEMTP</sequence>
<dbReference type="GO" id="GO:0009055">
    <property type="term" value="F:electron transfer activity"/>
    <property type="evidence" value="ECO:0007669"/>
    <property type="project" value="InterPro"/>
</dbReference>
<dbReference type="GO" id="GO:0022904">
    <property type="term" value="P:respiratory electron transport chain"/>
    <property type="evidence" value="ECO:0007669"/>
    <property type="project" value="TreeGrafter"/>
</dbReference>
<dbReference type="PANTHER" id="PTHR11921">
    <property type="entry name" value="SUCCINATE DEHYDROGENASE IRON-SULFUR PROTEIN"/>
    <property type="match status" value="1"/>
</dbReference>
<dbReference type="Pfam" id="PF13085">
    <property type="entry name" value="Fer2_3"/>
    <property type="match status" value="1"/>
</dbReference>
<evidence type="ECO:0000259" key="4">
    <source>
        <dbReference type="PROSITE" id="PS51085"/>
    </source>
</evidence>
<keyword evidence="3" id="KW-0411">Iron-sulfur</keyword>
<accession>A0A7S4LEX2</accession>
<dbReference type="InterPro" id="IPR050573">
    <property type="entry name" value="SDH/FRD_Iron-Sulfur"/>
</dbReference>
<proteinExistence type="predicted"/>